<feature type="active site" description="Acyl-thioester intermediate" evidence="2">
    <location>
        <position position="214"/>
    </location>
</feature>
<dbReference type="NCBIfam" id="NF033745">
    <property type="entry name" value="class_C_sortase"/>
    <property type="match status" value="1"/>
</dbReference>
<proteinExistence type="predicted"/>
<feature type="active site" description="Proton donor/acceptor" evidence="2">
    <location>
        <position position="152"/>
    </location>
</feature>
<dbReference type="CDD" id="cd05827">
    <property type="entry name" value="Sortase_C"/>
    <property type="match status" value="1"/>
</dbReference>
<name>A0A9D2D223_9FIRM</name>
<reference evidence="4" key="2">
    <citation type="submission" date="2021-04" db="EMBL/GenBank/DDBJ databases">
        <authorList>
            <person name="Gilroy R."/>
        </authorList>
    </citation>
    <scope>NUCLEOTIDE SEQUENCE</scope>
    <source>
        <strain evidence="4">CHK192-9172</strain>
    </source>
</reference>
<comment type="caution">
    <text evidence="4">The sequence shown here is derived from an EMBL/GenBank/DDBJ whole genome shotgun (WGS) entry which is preliminary data.</text>
</comment>
<keyword evidence="3" id="KW-0472">Membrane</keyword>
<keyword evidence="3" id="KW-1133">Transmembrane helix</keyword>
<dbReference type="GO" id="GO:0016787">
    <property type="term" value="F:hydrolase activity"/>
    <property type="evidence" value="ECO:0007669"/>
    <property type="project" value="UniProtKB-KW"/>
</dbReference>
<dbReference type="AlphaFoldDB" id="A0A9D2D223"/>
<keyword evidence="1" id="KW-0378">Hydrolase</keyword>
<dbReference type="InterPro" id="IPR042002">
    <property type="entry name" value="Sortase_C"/>
</dbReference>
<evidence type="ECO:0000256" key="2">
    <source>
        <dbReference type="PIRSR" id="PIRSR605754-1"/>
    </source>
</evidence>
<dbReference type="InterPro" id="IPR023365">
    <property type="entry name" value="Sortase_dom-sf"/>
</dbReference>
<dbReference type="NCBIfam" id="TIGR01076">
    <property type="entry name" value="sortase_fam"/>
    <property type="match status" value="1"/>
</dbReference>
<dbReference type="SUPFAM" id="SSF63817">
    <property type="entry name" value="Sortase"/>
    <property type="match status" value="1"/>
</dbReference>
<dbReference type="Proteomes" id="UP000824024">
    <property type="component" value="Unassembled WGS sequence"/>
</dbReference>
<evidence type="ECO:0000256" key="3">
    <source>
        <dbReference type="SAM" id="Phobius"/>
    </source>
</evidence>
<accession>A0A9D2D223</accession>
<dbReference type="EMBL" id="DXCH01000125">
    <property type="protein sequence ID" value="HIZ07158.1"/>
    <property type="molecule type" value="Genomic_DNA"/>
</dbReference>
<evidence type="ECO:0000256" key="1">
    <source>
        <dbReference type="ARBA" id="ARBA00022801"/>
    </source>
</evidence>
<reference evidence="4" key="1">
    <citation type="journal article" date="2021" name="PeerJ">
        <title>Extensive microbial diversity within the chicken gut microbiome revealed by metagenomics and culture.</title>
        <authorList>
            <person name="Gilroy R."/>
            <person name="Ravi A."/>
            <person name="Getino M."/>
            <person name="Pursley I."/>
            <person name="Horton D.L."/>
            <person name="Alikhan N.F."/>
            <person name="Baker D."/>
            <person name="Gharbi K."/>
            <person name="Hall N."/>
            <person name="Watson M."/>
            <person name="Adriaenssens E.M."/>
            <person name="Foster-Nyarko E."/>
            <person name="Jarju S."/>
            <person name="Secka A."/>
            <person name="Antonio M."/>
            <person name="Oren A."/>
            <person name="Chaudhuri R.R."/>
            <person name="La Ragione R."/>
            <person name="Hildebrand F."/>
            <person name="Pallen M.J."/>
        </authorList>
    </citation>
    <scope>NUCLEOTIDE SEQUENCE</scope>
    <source>
        <strain evidence="4">CHK192-9172</strain>
    </source>
</reference>
<dbReference type="Gene3D" id="2.40.260.10">
    <property type="entry name" value="Sortase"/>
    <property type="match status" value="1"/>
</dbReference>
<gene>
    <name evidence="4" type="ORF">IAA08_04390</name>
</gene>
<dbReference type="Pfam" id="PF04203">
    <property type="entry name" value="Sortase"/>
    <property type="match status" value="1"/>
</dbReference>
<protein>
    <submittedName>
        <fullName evidence="4">Class C sortase</fullName>
    </submittedName>
</protein>
<evidence type="ECO:0000313" key="5">
    <source>
        <dbReference type="Proteomes" id="UP000824024"/>
    </source>
</evidence>
<evidence type="ECO:0000313" key="4">
    <source>
        <dbReference type="EMBL" id="HIZ07158.1"/>
    </source>
</evidence>
<dbReference type="InterPro" id="IPR005754">
    <property type="entry name" value="Sortase"/>
</dbReference>
<sequence>MKGKYKKITAAILMIFGGVLMCYPWISNWFYDHGVESSVNVYQKKIEKTDDRQLRGFWEDARMYNQALSRSEAMLTDPFTETEVPSENVSYYEILNTDGSGRMCFVDIPKIAVYLPVFHGTSAEVLRKGAGHLEGSSLPVGGRGTHAVVSAHTGINSSKLFSDLTEMEEGDLFFIHVLDKTMAYRVTKISVIRPEETSMLKVEKDKDLVSLVTCTPYGVNTHRLVVTGERTAYSEQVRQEAQKEKKPEKSKWMQAYKKAVLTGMAAASGAAAVTECAGRIKNRKERKRGHEKNMV</sequence>
<organism evidence="4 5">
    <name type="scientific">Candidatus Eubacterium avistercoris</name>
    <dbReference type="NCBI Taxonomy" id="2838567"/>
    <lineage>
        <taxon>Bacteria</taxon>
        <taxon>Bacillati</taxon>
        <taxon>Bacillota</taxon>
        <taxon>Clostridia</taxon>
        <taxon>Eubacteriales</taxon>
        <taxon>Eubacteriaceae</taxon>
        <taxon>Eubacterium</taxon>
    </lineage>
</organism>
<feature type="transmembrane region" description="Helical" evidence="3">
    <location>
        <begin position="12"/>
        <end position="31"/>
    </location>
</feature>
<keyword evidence="3" id="KW-0812">Transmembrane</keyword>